<gene>
    <name evidence="4" type="ORF">BN980_GECA18s02507g</name>
</gene>
<dbReference type="Gene3D" id="3.40.50.1010">
    <property type="entry name" value="5'-nuclease"/>
    <property type="match status" value="1"/>
</dbReference>
<evidence type="ECO:0000313" key="5">
    <source>
        <dbReference type="Proteomes" id="UP000242525"/>
    </source>
</evidence>
<dbReference type="InterPro" id="IPR006086">
    <property type="entry name" value="XPG-I_dom"/>
</dbReference>
<dbReference type="Pfam" id="PF00867">
    <property type="entry name" value="XPG_I"/>
    <property type="match status" value="1"/>
</dbReference>
<organism evidence="4 5">
    <name type="scientific">Geotrichum candidum</name>
    <name type="common">Oospora lactis</name>
    <name type="synonym">Dipodascus geotrichum</name>
    <dbReference type="NCBI Taxonomy" id="1173061"/>
    <lineage>
        <taxon>Eukaryota</taxon>
        <taxon>Fungi</taxon>
        <taxon>Dikarya</taxon>
        <taxon>Ascomycota</taxon>
        <taxon>Saccharomycotina</taxon>
        <taxon>Dipodascomycetes</taxon>
        <taxon>Dipodascales</taxon>
        <taxon>Dipodascaceae</taxon>
        <taxon>Geotrichum</taxon>
    </lineage>
</organism>
<dbReference type="CDD" id="cd09858">
    <property type="entry name" value="PIN_MKT1"/>
    <property type="match status" value="1"/>
</dbReference>
<evidence type="ECO:0000256" key="2">
    <source>
        <dbReference type="ARBA" id="ARBA00024023"/>
    </source>
</evidence>
<reference evidence="4" key="1">
    <citation type="submission" date="2014-03" db="EMBL/GenBank/DDBJ databases">
        <authorList>
            <person name="Casaregola S."/>
        </authorList>
    </citation>
    <scope>NUCLEOTIDE SEQUENCE [LARGE SCALE GENOMIC DNA]</scope>
    <source>
        <strain evidence="4">CLIB 918</strain>
    </source>
</reference>
<dbReference type="SMART" id="SM00485">
    <property type="entry name" value="XPGN"/>
    <property type="match status" value="1"/>
</dbReference>
<feature type="domain" description="XPG N-terminal" evidence="3">
    <location>
        <begin position="1"/>
        <end position="118"/>
    </location>
</feature>
<dbReference type="GO" id="GO:0004518">
    <property type="term" value="F:nuclease activity"/>
    <property type="evidence" value="ECO:0007669"/>
    <property type="project" value="InterPro"/>
</dbReference>
<proteinExistence type="inferred from homology"/>
<dbReference type="InterPro" id="IPR006084">
    <property type="entry name" value="XPG/Rad2"/>
</dbReference>
<comment type="caution">
    <text evidence="4">The sequence shown here is derived from an EMBL/GenBank/DDBJ whole genome shotgun (WGS) entry which is preliminary data.</text>
</comment>
<dbReference type="InterPro" id="IPR029060">
    <property type="entry name" value="PIN-like_dom_sf"/>
</dbReference>
<dbReference type="SUPFAM" id="SSF88723">
    <property type="entry name" value="PIN domain-like"/>
    <property type="match status" value="1"/>
</dbReference>
<sequence>MGTQTVEAWATEHRLLNSIALSTLKGATVGIDVKHYIIHLFQNESEPLVQAIGGFPLSLIDQIEHDISAFKSLNITPLFVFDGLPVAISAVDKPFTGHSQGALNTNSAQKRAQAWEEYEKGRGDQAVKQFNQVGSSDLDYLQHGKRVLIEYFSSNDIEFAVAPYTSHAQLVYLHNEGYIDAIYGAIDVLMYTAVEKLIVHIDTKTSSFTWLPKSQLLYNMGVNHEQFVEACILVGCEVSPKPFPLVGQQLAATGGHGNASAPIKIALSIILSPSPYATISGFVDPSATPITYFERFQKAYAAIQYQPVFKDSGKTEPISAAEDTPSDIHEFIGQRLPDEIYFYIYHGLIGTELLDILTSGLLVELAPLDGGVNTQYRRFLQHLHVDVYPKSLSLLSQCLHRYYQHKPIKTVQWFDQNRETTINKAPQALYHQVSSWKISESIYSEGLKNADLLNILKPFYAEVGAKEDEVNAFIESTIHKKPEGSAPTTVWKPHNPKEIAVNAVLRALQIAGLFTQDHHLTPWGKVIVKTLISTPDKFADDARFQEALTLALLLVKDGALNATALSPAIPGGPEKGSSEVQAHVLLLSRVATFISLNHKPSGFAGPLSHNILAFQSIVWKEIFSYRGLIESNLISLLANGDADRLAVKDEDWSHISSALPFLRVPNAATGVAAKSYFDKINSSNPTSAEIPGVIKAAKSELTTMFKQAVDVLDDLSTAFALWDLVHAGVVEAETQGLISSTVASQFKSTGDWVKPYIF</sequence>
<dbReference type="OrthoDB" id="17262at2759"/>
<dbReference type="Proteomes" id="UP000242525">
    <property type="component" value="Unassembled WGS sequence"/>
</dbReference>
<comment type="similarity">
    <text evidence="2">Belongs to the XPG/RAD2 endonuclease family.</text>
</comment>
<dbReference type="GO" id="GO:0006417">
    <property type="term" value="P:regulation of translation"/>
    <property type="evidence" value="ECO:0007669"/>
    <property type="project" value="UniProtKB-KW"/>
</dbReference>
<dbReference type="GO" id="GO:0003730">
    <property type="term" value="F:mRNA 3'-UTR binding"/>
    <property type="evidence" value="ECO:0007669"/>
    <property type="project" value="TreeGrafter"/>
</dbReference>
<dbReference type="EMBL" id="CCBN010000018">
    <property type="protein sequence ID" value="CDO57115.1"/>
    <property type="molecule type" value="Genomic_DNA"/>
</dbReference>
<dbReference type="InterPro" id="IPR006085">
    <property type="entry name" value="XPG_DNA_repair_N"/>
</dbReference>
<dbReference type="AlphaFoldDB" id="A0A0J9XI69"/>
<accession>A0A0J9XI69</accession>
<dbReference type="InterPro" id="IPR022039">
    <property type="entry name" value="MKT1_C"/>
</dbReference>
<dbReference type="Pfam" id="PF12246">
    <property type="entry name" value="MKT1_C"/>
    <property type="match status" value="1"/>
</dbReference>
<dbReference type="Pfam" id="PF00752">
    <property type="entry name" value="XPG_N"/>
    <property type="match status" value="1"/>
</dbReference>
<dbReference type="PANTHER" id="PTHR11081:SF32">
    <property type="entry name" value="POST-TRANSCRIPTIONAL REGULATOR MKT1"/>
    <property type="match status" value="1"/>
</dbReference>
<dbReference type="Pfam" id="PF12247">
    <property type="entry name" value="MKT1_N"/>
    <property type="match status" value="1"/>
</dbReference>
<keyword evidence="1" id="KW-0810">Translation regulation</keyword>
<name>A0A0J9XI69_GEOCN</name>
<dbReference type="GO" id="GO:0006974">
    <property type="term" value="P:DNA damage response"/>
    <property type="evidence" value="ECO:0007669"/>
    <property type="project" value="UniProtKB-ARBA"/>
</dbReference>
<evidence type="ECO:0000259" key="3">
    <source>
        <dbReference type="SMART" id="SM00485"/>
    </source>
</evidence>
<dbReference type="PANTHER" id="PTHR11081">
    <property type="entry name" value="FLAP ENDONUCLEASE FAMILY MEMBER"/>
    <property type="match status" value="1"/>
</dbReference>
<protein>
    <submittedName>
        <fullName evidence="4">Similar to Saccharomyces cerevisiae YNL085W MKT1 Protein that forms a complex with Pbp1p that may mediate posttranscriptional regulation of HO</fullName>
    </submittedName>
</protein>
<evidence type="ECO:0000256" key="1">
    <source>
        <dbReference type="ARBA" id="ARBA00022845"/>
    </source>
</evidence>
<evidence type="ECO:0000313" key="4">
    <source>
        <dbReference type="EMBL" id="CDO57115.1"/>
    </source>
</evidence>
<dbReference type="InterPro" id="IPR022040">
    <property type="entry name" value="MKT1_N"/>
</dbReference>
<keyword evidence="5" id="KW-1185">Reference proteome</keyword>
<dbReference type="STRING" id="1173061.A0A0J9XI69"/>